<evidence type="ECO:0000256" key="7">
    <source>
        <dbReference type="ARBA" id="ARBA00023053"/>
    </source>
</evidence>
<dbReference type="OrthoDB" id="6422108at2759"/>
<proteinExistence type="inferred from homology"/>
<dbReference type="EMBL" id="CAJPVJ010007107">
    <property type="protein sequence ID" value="CAG2170979.1"/>
    <property type="molecule type" value="Genomic_DNA"/>
</dbReference>
<keyword evidence="9" id="KW-0472">Membrane</keyword>
<evidence type="ECO:0000256" key="6">
    <source>
        <dbReference type="ARBA" id="ARBA00022989"/>
    </source>
</evidence>
<dbReference type="PANTHER" id="PTHR11690">
    <property type="entry name" value="AMILORIDE-SENSITIVE SODIUM CHANNEL-RELATED"/>
    <property type="match status" value="1"/>
</dbReference>
<feature type="non-terminal residue" evidence="13">
    <location>
        <position position="1"/>
    </location>
</feature>
<dbReference type="GO" id="GO:0005886">
    <property type="term" value="C:plasma membrane"/>
    <property type="evidence" value="ECO:0007669"/>
    <property type="project" value="TreeGrafter"/>
</dbReference>
<keyword evidence="5 12" id="KW-0812">Transmembrane</keyword>
<evidence type="ECO:0000256" key="11">
    <source>
        <dbReference type="ARBA" id="ARBA00023303"/>
    </source>
</evidence>
<organism evidence="13">
    <name type="scientific">Oppiella nova</name>
    <dbReference type="NCBI Taxonomy" id="334625"/>
    <lineage>
        <taxon>Eukaryota</taxon>
        <taxon>Metazoa</taxon>
        <taxon>Ecdysozoa</taxon>
        <taxon>Arthropoda</taxon>
        <taxon>Chelicerata</taxon>
        <taxon>Arachnida</taxon>
        <taxon>Acari</taxon>
        <taxon>Acariformes</taxon>
        <taxon>Sarcoptiformes</taxon>
        <taxon>Oribatida</taxon>
        <taxon>Brachypylina</taxon>
        <taxon>Oppioidea</taxon>
        <taxon>Oppiidae</taxon>
        <taxon>Oppiella</taxon>
    </lineage>
</organism>
<name>A0A7R9M581_9ACAR</name>
<evidence type="ECO:0000256" key="12">
    <source>
        <dbReference type="RuleBase" id="RU000679"/>
    </source>
</evidence>
<evidence type="ECO:0000256" key="9">
    <source>
        <dbReference type="ARBA" id="ARBA00023136"/>
    </source>
</evidence>
<evidence type="ECO:0000256" key="5">
    <source>
        <dbReference type="ARBA" id="ARBA00022692"/>
    </source>
</evidence>
<keyword evidence="7" id="KW-0915">Sodium</keyword>
<keyword evidence="3 12" id="KW-0813">Transport</keyword>
<dbReference type="AlphaFoldDB" id="A0A7R9M581"/>
<evidence type="ECO:0000256" key="8">
    <source>
        <dbReference type="ARBA" id="ARBA00023065"/>
    </source>
</evidence>
<sequence length="275" mass="31757">VHPPFKIPSEACLHSINPGMSYDLVITKTKAILQPPPYQTDCYSYHITREGDSMSRSDCIDKCMLRIYEKKCKCLPIHITIWRHNNANLNLSICNYDDFESISECLQQELSNNCYDRCRPDCIDRHYHIEVESRTYPSDQQINRAISTDQERLLNMRNNAATINIWSNYLSDVTYVHTPAMSLIQLVCYLGGLAGLWLGVSVMTVSGWLAQLYPLFQKWKGKQNHIFLHCKRHLPVGNASKISPDDLLLHPEHSHSDLYMHRPSVCSLSQFNPRF</sequence>
<evidence type="ECO:0000313" key="14">
    <source>
        <dbReference type="Proteomes" id="UP000728032"/>
    </source>
</evidence>
<evidence type="ECO:0000256" key="4">
    <source>
        <dbReference type="ARBA" id="ARBA00022461"/>
    </source>
</evidence>
<keyword evidence="10 12" id="KW-0739">Sodium transport</keyword>
<reference evidence="13" key="1">
    <citation type="submission" date="2020-11" db="EMBL/GenBank/DDBJ databases">
        <authorList>
            <person name="Tran Van P."/>
        </authorList>
    </citation>
    <scope>NUCLEOTIDE SEQUENCE</scope>
</reference>
<dbReference type="InterPro" id="IPR001873">
    <property type="entry name" value="ENaC"/>
</dbReference>
<dbReference type="Gene3D" id="1.10.287.770">
    <property type="entry name" value="YojJ-like"/>
    <property type="match status" value="1"/>
</dbReference>
<evidence type="ECO:0000256" key="1">
    <source>
        <dbReference type="ARBA" id="ARBA00004141"/>
    </source>
</evidence>
<dbReference type="Pfam" id="PF00858">
    <property type="entry name" value="ASC"/>
    <property type="match status" value="1"/>
</dbReference>
<dbReference type="Proteomes" id="UP000728032">
    <property type="component" value="Unassembled WGS sequence"/>
</dbReference>
<protein>
    <submittedName>
        <fullName evidence="13">Uncharacterized protein</fullName>
    </submittedName>
</protein>
<keyword evidence="4 12" id="KW-0894">Sodium channel</keyword>
<keyword evidence="8 12" id="KW-0406">Ion transport</keyword>
<dbReference type="PRINTS" id="PR01078">
    <property type="entry name" value="AMINACHANNEL"/>
</dbReference>
<accession>A0A7R9M581</accession>
<keyword evidence="6" id="KW-1133">Transmembrane helix</keyword>
<keyword evidence="11 12" id="KW-0407">Ion channel</keyword>
<dbReference type="GO" id="GO:0015280">
    <property type="term" value="F:ligand-gated sodium channel activity"/>
    <property type="evidence" value="ECO:0007669"/>
    <property type="project" value="TreeGrafter"/>
</dbReference>
<comment type="similarity">
    <text evidence="2 12">Belongs to the amiloride-sensitive sodium channel (TC 1.A.6) family.</text>
</comment>
<evidence type="ECO:0000256" key="10">
    <source>
        <dbReference type="ARBA" id="ARBA00023201"/>
    </source>
</evidence>
<dbReference type="EMBL" id="OC921932">
    <property type="protein sequence ID" value="CAD7653792.1"/>
    <property type="molecule type" value="Genomic_DNA"/>
</dbReference>
<evidence type="ECO:0000256" key="2">
    <source>
        <dbReference type="ARBA" id="ARBA00007193"/>
    </source>
</evidence>
<comment type="subcellular location">
    <subcellularLocation>
        <location evidence="1">Membrane</location>
        <topology evidence="1">Multi-pass membrane protein</topology>
    </subcellularLocation>
</comment>
<keyword evidence="14" id="KW-1185">Reference proteome</keyword>
<evidence type="ECO:0000256" key="3">
    <source>
        <dbReference type="ARBA" id="ARBA00022448"/>
    </source>
</evidence>
<gene>
    <name evidence="13" type="ORF">ONB1V03_LOCUS10445</name>
</gene>
<evidence type="ECO:0000313" key="13">
    <source>
        <dbReference type="EMBL" id="CAD7653792.1"/>
    </source>
</evidence>